<gene>
    <name evidence="1" type="ORF">GCM10009776_01610</name>
</gene>
<name>A0ABN2Q6F3_9MICO</name>
<accession>A0ABN2Q6F3</accession>
<evidence type="ECO:0000313" key="1">
    <source>
        <dbReference type="EMBL" id="GAA1943547.1"/>
    </source>
</evidence>
<organism evidence="1 2">
    <name type="scientific">Microbacterium deminutum</name>
    <dbReference type="NCBI Taxonomy" id="344164"/>
    <lineage>
        <taxon>Bacteria</taxon>
        <taxon>Bacillati</taxon>
        <taxon>Actinomycetota</taxon>
        <taxon>Actinomycetes</taxon>
        <taxon>Micrococcales</taxon>
        <taxon>Microbacteriaceae</taxon>
        <taxon>Microbacterium</taxon>
    </lineage>
</organism>
<dbReference type="Proteomes" id="UP001499933">
    <property type="component" value="Unassembled WGS sequence"/>
</dbReference>
<comment type="caution">
    <text evidence="1">The sequence shown here is derived from an EMBL/GenBank/DDBJ whole genome shotgun (WGS) entry which is preliminary data.</text>
</comment>
<proteinExistence type="predicted"/>
<protein>
    <submittedName>
        <fullName evidence="1">Uncharacterized protein</fullName>
    </submittedName>
</protein>
<sequence length="56" mass="6431">MTWTALWVWLKGMGTSDLRELRGMDGGMPDTSPSYERKSCENILTQEEFRFTARGS</sequence>
<reference evidence="1 2" key="1">
    <citation type="journal article" date="2019" name="Int. J. Syst. Evol. Microbiol.">
        <title>The Global Catalogue of Microorganisms (GCM) 10K type strain sequencing project: providing services to taxonomists for standard genome sequencing and annotation.</title>
        <authorList>
            <consortium name="The Broad Institute Genomics Platform"/>
            <consortium name="The Broad Institute Genome Sequencing Center for Infectious Disease"/>
            <person name="Wu L."/>
            <person name="Ma J."/>
        </authorList>
    </citation>
    <scope>NUCLEOTIDE SEQUENCE [LARGE SCALE GENOMIC DNA]</scope>
    <source>
        <strain evidence="1 2">JCM 14901</strain>
    </source>
</reference>
<evidence type="ECO:0000313" key="2">
    <source>
        <dbReference type="Proteomes" id="UP001499933"/>
    </source>
</evidence>
<keyword evidence="2" id="KW-1185">Reference proteome</keyword>
<dbReference type="EMBL" id="BAAAOG010000001">
    <property type="protein sequence ID" value="GAA1943547.1"/>
    <property type="molecule type" value="Genomic_DNA"/>
</dbReference>